<name>A0A660L557_9BACL</name>
<dbReference type="GO" id="GO:0006355">
    <property type="term" value="P:regulation of DNA-templated transcription"/>
    <property type="evidence" value="ECO:0007669"/>
    <property type="project" value="InterPro"/>
</dbReference>
<keyword evidence="2" id="KW-0238">DNA-binding</keyword>
<feature type="compositionally biased region" description="Basic and acidic residues" evidence="4">
    <location>
        <begin position="1"/>
        <end position="13"/>
    </location>
</feature>
<dbReference type="InterPro" id="IPR016032">
    <property type="entry name" value="Sig_transdc_resp-reg_C-effctor"/>
</dbReference>
<keyword evidence="1" id="KW-0805">Transcription regulation</keyword>
<feature type="domain" description="HTH luxR-type" evidence="5">
    <location>
        <begin position="54"/>
        <end position="119"/>
    </location>
</feature>
<dbReference type="OrthoDB" id="9789465at2"/>
<protein>
    <submittedName>
        <fullName evidence="6">Regulatory LuxR family protein</fullName>
    </submittedName>
</protein>
<keyword evidence="7" id="KW-1185">Reference proteome</keyword>
<dbReference type="EMBL" id="RBIJ01000001">
    <property type="protein sequence ID" value="RKQ88548.1"/>
    <property type="molecule type" value="Genomic_DNA"/>
</dbReference>
<sequence>MADRSDGADRAEVQDEEEHSTSLGAPLAGQEGEGVSVSSLSWKVVRPSLAVRIPGFVATKLSVREKEVLELLAAGASTGEIARVLHLSRSTVKTHLVRIAEKLGIEPGMKSILMFIDRLLSEQTDDGKF</sequence>
<dbReference type="InterPro" id="IPR000792">
    <property type="entry name" value="Tscrpt_reg_LuxR_C"/>
</dbReference>
<dbReference type="SUPFAM" id="SSF46894">
    <property type="entry name" value="C-terminal effector domain of the bipartite response regulators"/>
    <property type="match status" value="1"/>
</dbReference>
<keyword evidence="3" id="KW-0804">Transcription</keyword>
<evidence type="ECO:0000259" key="5">
    <source>
        <dbReference type="PROSITE" id="PS50043"/>
    </source>
</evidence>
<dbReference type="Gene3D" id="1.10.10.10">
    <property type="entry name" value="Winged helix-like DNA-binding domain superfamily/Winged helix DNA-binding domain"/>
    <property type="match status" value="1"/>
</dbReference>
<dbReference type="PROSITE" id="PS50043">
    <property type="entry name" value="HTH_LUXR_2"/>
    <property type="match status" value="1"/>
</dbReference>
<dbReference type="PRINTS" id="PR00038">
    <property type="entry name" value="HTHLUXR"/>
</dbReference>
<evidence type="ECO:0000313" key="6">
    <source>
        <dbReference type="EMBL" id="RKQ88548.1"/>
    </source>
</evidence>
<dbReference type="CDD" id="cd06170">
    <property type="entry name" value="LuxR_C_like"/>
    <property type="match status" value="1"/>
</dbReference>
<dbReference type="AlphaFoldDB" id="A0A660L557"/>
<dbReference type="PROSITE" id="PS00622">
    <property type="entry name" value="HTH_LUXR_1"/>
    <property type="match status" value="1"/>
</dbReference>
<dbReference type="PANTHER" id="PTHR44688:SF16">
    <property type="entry name" value="DNA-BINDING TRANSCRIPTIONAL ACTIVATOR DEVR_DOSR"/>
    <property type="match status" value="1"/>
</dbReference>
<evidence type="ECO:0000313" key="7">
    <source>
        <dbReference type="Proteomes" id="UP000267019"/>
    </source>
</evidence>
<evidence type="ECO:0000256" key="1">
    <source>
        <dbReference type="ARBA" id="ARBA00023015"/>
    </source>
</evidence>
<dbReference type="PANTHER" id="PTHR44688">
    <property type="entry name" value="DNA-BINDING TRANSCRIPTIONAL ACTIVATOR DEVR_DOSR"/>
    <property type="match status" value="1"/>
</dbReference>
<reference evidence="6 7" key="1">
    <citation type="submission" date="2018-10" db="EMBL/GenBank/DDBJ databases">
        <title>Genomic Encyclopedia of Type Strains, Phase IV (KMG-IV): sequencing the most valuable type-strain genomes for metagenomic binning, comparative biology and taxonomic classification.</title>
        <authorList>
            <person name="Goeker M."/>
        </authorList>
    </citation>
    <scope>NUCLEOTIDE SEQUENCE [LARGE SCALE GENOMIC DNA]</scope>
    <source>
        <strain evidence="6 7">DSM 22653</strain>
    </source>
</reference>
<dbReference type="Proteomes" id="UP000267019">
    <property type="component" value="Unassembled WGS sequence"/>
</dbReference>
<evidence type="ECO:0000256" key="4">
    <source>
        <dbReference type="SAM" id="MobiDB-lite"/>
    </source>
</evidence>
<dbReference type="GO" id="GO:0003677">
    <property type="term" value="F:DNA binding"/>
    <property type="evidence" value="ECO:0007669"/>
    <property type="project" value="UniProtKB-KW"/>
</dbReference>
<evidence type="ECO:0000256" key="3">
    <source>
        <dbReference type="ARBA" id="ARBA00023163"/>
    </source>
</evidence>
<proteinExistence type="predicted"/>
<dbReference type="InterPro" id="IPR036388">
    <property type="entry name" value="WH-like_DNA-bd_sf"/>
</dbReference>
<comment type="caution">
    <text evidence="6">The sequence shown here is derived from an EMBL/GenBank/DDBJ whole genome shotgun (WGS) entry which is preliminary data.</text>
</comment>
<evidence type="ECO:0000256" key="2">
    <source>
        <dbReference type="ARBA" id="ARBA00023125"/>
    </source>
</evidence>
<accession>A0A660L557</accession>
<gene>
    <name evidence="6" type="ORF">C7438_0184</name>
</gene>
<dbReference type="Pfam" id="PF00196">
    <property type="entry name" value="GerE"/>
    <property type="match status" value="1"/>
</dbReference>
<dbReference type="SMART" id="SM00421">
    <property type="entry name" value="HTH_LUXR"/>
    <property type="match status" value="1"/>
</dbReference>
<organism evidence="6 7">
    <name type="scientific">Brockia lithotrophica</name>
    <dbReference type="NCBI Taxonomy" id="933949"/>
    <lineage>
        <taxon>Bacteria</taxon>
        <taxon>Bacillati</taxon>
        <taxon>Bacillota</taxon>
        <taxon>Bacilli</taxon>
        <taxon>Bacillales</taxon>
        <taxon>Bacillales Family X. Incertae Sedis</taxon>
        <taxon>Brockia</taxon>
    </lineage>
</organism>
<feature type="region of interest" description="Disordered" evidence="4">
    <location>
        <begin position="1"/>
        <end position="32"/>
    </location>
</feature>